<evidence type="ECO:0000313" key="1">
    <source>
        <dbReference type="EMBL" id="QGA27943.1"/>
    </source>
</evidence>
<protein>
    <recommendedName>
        <fullName evidence="3">Phosphoenolpyruvate carboxykinase</fullName>
    </recommendedName>
</protein>
<organism evidence="1 2">
    <name type="scientific">Sphingobacterium zhuxiongii</name>
    <dbReference type="NCBI Taxonomy" id="2662364"/>
    <lineage>
        <taxon>Bacteria</taxon>
        <taxon>Pseudomonadati</taxon>
        <taxon>Bacteroidota</taxon>
        <taxon>Sphingobacteriia</taxon>
        <taxon>Sphingobacteriales</taxon>
        <taxon>Sphingobacteriaceae</taxon>
        <taxon>Sphingobacterium</taxon>
    </lineage>
</organism>
<evidence type="ECO:0000313" key="2">
    <source>
        <dbReference type="Proteomes" id="UP000326921"/>
    </source>
</evidence>
<name>A0A5Q0QEG6_9SPHI</name>
<dbReference type="InterPro" id="IPR027417">
    <property type="entry name" value="P-loop_NTPase"/>
</dbReference>
<dbReference type="Proteomes" id="UP000326921">
    <property type="component" value="Chromosome"/>
</dbReference>
<dbReference type="AlphaFoldDB" id="A0A5Q0QEG6"/>
<proteinExistence type="predicted"/>
<dbReference type="RefSeq" id="WP_153512770.1">
    <property type="nucleotide sequence ID" value="NZ_CP045652.1"/>
</dbReference>
<dbReference type="SUPFAM" id="SSF53795">
    <property type="entry name" value="PEP carboxykinase-like"/>
    <property type="match status" value="1"/>
</dbReference>
<dbReference type="KEGG" id="sphe:GFH32_17120"/>
<gene>
    <name evidence="1" type="ORF">GFH32_17120</name>
</gene>
<dbReference type="Gene3D" id="3.40.50.300">
    <property type="entry name" value="P-loop containing nucleotide triphosphate hydrolases"/>
    <property type="match status" value="1"/>
</dbReference>
<reference evidence="1 2" key="1">
    <citation type="submission" date="2019-10" db="EMBL/GenBank/DDBJ databases">
        <authorList>
            <person name="Dong K."/>
        </authorList>
    </citation>
    <scope>NUCLEOTIDE SEQUENCE [LARGE SCALE GENOMIC DNA]</scope>
    <source>
        <strain evidence="2">dk4302</strain>
    </source>
</reference>
<evidence type="ECO:0008006" key="3">
    <source>
        <dbReference type="Google" id="ProtNLM"/>
    </source>
</evidence>
<accession>A0A5Q0QEG6</accession>
<sequence length="303" mass="34354">MEIHATFYYRVADHVIKIVDYLGLEIDRALPSFLPFRCAAPKIDPMMTIAIKRNTNISNLPPRKILSDISVIWLERFRFEESSDNYFTSILGTRQKSDWLMCSEKDFSRSVIYPEAEELFNTNKLSWLIMVAFGQACLAYRTLLIHASVVENGHAAVAFLGKSGTGKSTHSRLWMKYLPEFGLLNDDNPAIRICGDNQVLIFGTPWSGKTHCYRRSEFPLNALVRLEQSSYNDLSQQKEIQALTAVLPSCSAIRWNANLFNQMVSSLELIISQVKVAKLKCLPDKGAVELSHSFALDDPLLVR</sequence>
<dbReference type="EMBL" id="CP045652">
    <property type="protein sequence ID" value="QGA27943.1"/>
    <property type="molecule type" value="Genomic_DNA"/>
</dbReference>
<keyword evidence="2" id="KW-1185">Reference proteome</keyword>